<dbReference type="InterPro" id="IPR023591">
    <property type="entry name" value="Ribosomal_uS2_flav_dom_sf"/>
</dbReference>
<dbReference type="GO" id="GO:0006412">
    <property type="term" value="P:translation"/>
    <property type="evidence" value="ECO:0007669"/>
    <property type="project" value="InterPro"/>
</dbReference>
<dbReference type="PRINTS" id="PR00395">
    <property type="entry name" value="RIBOSOMALS2"/>
</dbReference>
<keyword evidence="6" id="KW-1185">Reference proteome</keyword>
<dbReference type="InterPro" id="IPR005706">
    <property type="entry name" value="Ribosomal_uS2_bac/mit/plastid"/>
</dbReference>
<evidence type="ECO:0000256" key="4">
    <source>
        <dbReference type="SAM" id="MobiDB-lite"/>
    </source>
</evidence>
<dbReference type="PROSITE" id="PS00962">
    <property type="entry name" value="RIBOSOMAL_S2_1"/>
    <property type="match status" value="1"/>
</dbReference>
<evidence type="ECO:0000313" key="6">
    <source>
        <dbReference type="Proteomes" id="UP001212997"/>
    </source>
</evidence>
<evidence type="ECO:0000256" key="2">
    <source>
        <dbReference type="ARBA" id="ARBA00022980"/>
    </source>
</evidence>
<dbReference type="GO" id="GO:0003735">
    <property type="term" value="F:structural constituent of ribosome"/>
    <property type="evidence" value="ECO:0007669"/>
    <property type="project" value="InterPro"/>
</dbReference>
<sequence length="331" mass="37178">MASTHLRKSLANVARNSLRNTTQRHNARLTRCMATAATEDPRMESVDDWTQFQLERADYKLLGRFETVAITRPLSDVHYFLVDHFSEYGSTQNRDNTFQPHHTLHRPTAPSQITLSALLAAGAHFGHSKALMNPNFMPYAYGVRAGITVIDLDHTLPLLRRAAKVVRSVAAKDGTVVFVGTRPDLRATVKKAAERMGPQGFHVGEKWLPGTLTNKIQMFGHEVVRNERVTPDLVVFLNPIPNMHAIRECAIEHVPTIGIVDSNVDPRIVMYPIPANDESTKAAELIAGVLSIAGREGVAIRDEEEARKRALFEKRKERLQRQREKEESDIL</sequence>
<protein>
    <recommendedName>
        <fullName evidence="7">Ribosomal protein S2</fullName>
    </recommendedName>
</protein>
<evidence type="ECO:0000256" key="1">
    <source>
        <dbReference type="ARBA" id="ARBA00006242"/>
    </source>
</evidence>
<dbReference type="PANTHER" id="PTHR12534">
    <property type="entry name" value="30S RIBOSOMAL PROTEIN S2 PROKARYOTIC AND ORGANELLAR"/>
    <property type="match status" value="1"/>
</dbReference>
<keyword evidence="2" id="KW-0689">Ribosomal protein</keyword>
<name>A0AAD5VGW5_9APHY</name>
<comment type="similarity">
    <text evidence="1">Belongs to the universal ribosomal protein uS2 family.</text>
</comment>
<dbReference type="Proteomes" id="UP001212997">
    <property type="component" value="Unassembled WGS sequence"/>
</dbReference>
<dbReference type="GO" id="GO:0005763">
    <property type="term" value="C:mitochondrial small ribosomal subunit"/>
    <property type="evidence" value="ECO:0007669"/>
    <property type="project" value="TreeGrafter"/>
</dbReference>
<dbReference type="PANTHER" id="PTHR12534:SF0">
    <property type="entry name" value="SMALL RIBOSOMAL SUBUNIT PROTEIN US2M"/>
    <property type="match status" value="1"/>
</dbReference>
<keyword evidence="3" id="KW-0687">Ribonucleoprotein</keyword>
<accession>A0AAD5VGW5</accession>
<dbReference type="Pfam" id="PF00318">
    <property type="entry name" value="Ribosomal_S2"/>
    <property type="match status" value="2"/>
</dbReference>
<dbReference type="Gene3D" id="3.40.50.10490">
    <property type="entry name" value="Glucose-6-phosphate isomerase like protein, domain 1"/>
    <property type="match status" value="1"/>
</dbReference>
<organism evidence="5 6">
    <name type="scientific">Meripilus lineatus</name>
    <dbReference type="NCBI Taxonomy" id="2056292"/>
    <lineage>
        <taxon>Eukaryota</taxon>
        <taxon>Fungi</taxon>
        <taxon>Dikarya</taxon>
        <taxon>Basidiomycota</taxon>
        <taxon>Agaricomycotina</taxon>
        <taxon>Agaricomycetes</taxon>
        <taxon>Polyporales</taxon>
        <taxon>Meripilaceae</taxon>
        <taxon>Meripilus</taxon>
    </lineage>
</organism>
<evidence type="ECO:0000313" key="5">
    <source>
        <dbReference type="EMBL" id="KAJ3492119.1"/>
    </source>
</evidence>
<dbReference type="NCBIfam" id="TIGR01011">
    <property type="entry name" value="rpsB_bact"/>
    <property type="match status" value="1"/>
</dbReference>
<comment type="caution">
    <text evidence="5">The sequence shown here is derived from an EMBL/GenBank/DDBJ whole genome shotgun (WGS) entry which is preliminary data.</text>
</comment>
<feature type="compositionally biased region" description="Polar residues" evidence="4">
    <location>
        <begin position="14"/>
        <end position="24"/>
    </location>
</feature>
<dbReference type="InterPro" id="IPR001865">
    <property type="entry name" value="Ribosomal_uS2"/>
</dbReference>
<evidence type="ECO:0000256" key="3">
    <source>
        <dbReference type="ARBA" id="ARBA00023274"/>
    </source>
</evidence>
<dbReference type="AlphaFoldDB" id="A0AAD5VGW5"/>
<dbReference type="SUPFAM" id="SSF52313">
    <property type="entry name" value="Ribosomal protein S2"/>
    <property type="match status" value="1"/>
</dbReference>
<dbReference type="HAMAP" id="MF_00291_B">
    <property type="entry name" value="Ribosomal_uS2_B"/>
    <property type="match status" value="1"/>
</dbReference>
<proteinExistence type="inferred from homology"/>
<reference evidence="5" key="1">
    <citation type="submission" date="2022-07" db="EMBL/GenBank/DDBJ databases">
        <title>Genome Sequence of Physisporinus lineatus.</title>
        <authorList>
            <person name="Buettner E."/>
        </authorList>
    </citation>
    <scope>NUCLEOTIDE SEQUENCE</scope>
    <source>
        <strain evidence="5">VT162</strain>
    </source>
</reference>
<dbReference type="EMBL" id="JANAWD010000003">
    <property type="protein sequence ID" value="KAJ3492119.1"/>
    <property type="molecule type" value="Genomic_DNA"/>
</dbReference>
<gene>
    <name evidence="5" type="ORF">NLI96_g253</name>
</gene>
<evidence type="ECO:0008006" key="7">
    <source>
        <dbReference type="Google" id="ProtNLM"/>
    </source>
</evidence>
<dbReference type="InterPro" id="IPR018130">
    <property type="entry name" value="Ribosomal_uS2_CS"/>
</dbReference>
<feature type="region of interest" description="Disordered" evidence="4">
    <location>
        <begin position="1"/>
        <end position="24"/>
    </location>
</feature>
<dbReference type="CDD" id="cd01425">
    <property type="entry name" value="RPS2"/>
    <property type="match status" value="1"/>
</dbReference>